<feature type="region of interest" description="Disordered" evidence="1">
    <location>
        <begin position="166"/>
        <end position="185"/>
    </location>
</feature>
<dbReference type="EMBL" id="JYIW01000022">
    <property type="protein sequence ID" value="KJL29906.1"/>
    <property type="molecule type" value="Genomic_DNA"/>
</dbReference>
<proteinExistence type="predicted"/>
<dbReference type="SUPFAM" id="SSF52540">
    <property type="entry name" value="P-loop containing nucleoside triphosphate hydrolases"/>
    <property type="match status" value="1"/>
</dbReference>
<evidence type="ECO:0000313" key="3">
    <source>
        <dbReference type="Proteomes" id="UP000033640"/>
    </source>
</evidence>
<dbReference type="GO" id="GO:0004798">
    <property type="term" value="F:dTMP kinase activity"/>
    <property type="evidence" value="ECO:0007669"/>
    <property type="project" value="UniProtKB-EC"/>
</dbReference>
<name>A0A0F0LEE7_9MICO</name>
<dbReference type="Proteomes" id="UP000033640">
    <property type="component" value="Unassembled WGS sequence"/>
</dbReference>
<evidence type="ECO:0000256" key="1">
    <source>
        <dbReference type="SAM" id="MobiDB-lite"/>
    </source>
</evidence>
<dbReference type="InterPro" id="IPR027417">
    <property type="entry name" value="P-loop_NTPase"/>
</dbReference>
<dbReference type="PANTHER" id="PTHR10285">
    <property type="entry name" value="URIDINE KINASE"/>
    <property type="match status" value="1"/>
</dbReference>
<dbReference type="AlphaFoldDB" id="A0A0F0LEE7"/>
<accession>A0A0F0LEE7</accession>
<comment type="caution">
    <text evidence="2">The sequence shown here is derived from an EMBL/GenBank/DDBJ whole genome shotgun (WGS) entry which is preliminary data.</text>
</comment>
<reference evidence="2 3" key="1">
    <citation type="submission" date="2015-02" db="EMBL/GenBank/DDBJ databases">
        <title>Draft genome sequences of ten Microbacterium spp. with emphasis on heavy metal contaminated environments.</title>
        <authorList>
            <person name="Corretto E."/>
        </authorList>
    </citation>
    <scope>NUCLEOTIDE SEQUENCE [LARGE SCALE GENOMIC DNA]</scope>
    <source>
        <strain evidence="2 3">BEL4b</strain>
    </source>
</reference>
<evidence type="ECO:0000313" key="2">
    <source>
        <dbReference type="EMBL" id="KJL29906.1"/>
    </source>
</evidence>
<keyword evidence="2" id="KW-0808">Transferase</keyword>
<sequence length="234" mass="26224">MMTQPLTNSSLVERLAGFLPPDGPGAANVIVGIDGVDGAGKTILAERLVEQLRKTRAAVRVSIDGFHHTRDRRYQRGRSSPEGFWLDSYDYVAFHRELTEPFRAGSGTYLAATHDVDTDAVLRAPRHDVPRQAVLVVDGIFLHRPELRDIWDLTVYLDVPFHESARRMSRRDGSPPDPDSPENARYVGGQRIYLDECRPRDSATILVDYADVTSPVIMRWGHADPRPAETVRSP</sequence>
<gene>
    <name evidence="2" type="primary">tmk_1</name>
    <name evidence="2" type="ORF">RS83_01477</name>
</gene>
<protein>
    <submittedName>
        <fullName evidence="2">Thymidylate kinase</fullName>
        <ecNumber evidence="2">2.7.4.9</ecNumber>
    </submittedName>
</protein>
<organism evidence="2 3">
    <name type="scientific">Microbacterium oxydans</name>
    <dbReference type="NCBI Taxonomy" id="82380"/>
    <lineage>
        <taxon>Bacteria</taxon>
        <taxon>Bacillati</taxon>
        <taxon>Actinomycetota</taxon>
        <taxon>Actinomycetes</taxon>
        <taxon>Micrococcales</taxon>
        <taxon>Microbacteriaceae</taxon>
        <taxon>Microbacterium</taxon>
    </lineage>
</organism>
<dbReference type="Gene3D" id="3.40.50.300">
    <property type="entry name" value="P-loop containing nucleotide triphosphate hydrolases"/>
    <property type="match status" value="1"/>
</dbReference>
<dbReference type="PATRIC" id="fig|82380.11.peg.1514"/>
<keyword evidence="2" id="KW-0418">Kinase</keyword>
<dbReference type="EC" id="2.7.4.9" evidence="2"/>